<protein>
    <recommendedName>
        <fullName evidence="7">MARVEL domain-containing protein</fullName>
    </recommendedName>
</protein>
<feature type="transmembrane region" description="Helical" evidence="6">
    <location>
        <begin position="99"/>
        <end position="118"/>
    </location>
</feature>
<feature type="transmembrane region" description="Helical" evidence="6">
    <location>
        <begin position="130"/>
        <end position="149"/>
    </location>
</feature>
<dbReference type="GO" id="GO:0016020">
    <property type="term" value="C:membrane"/>
    <property type="evidence" value="ECO:0007669"/>
    <property type="project" value="UniProtKB-SubCell"/>
</dbReference>
<evidence type="ECO:0000256" key="5">
    <source>
        <dbReference type="PROSITE-ProRule" id="PRU00581"/>
    </source>
</evidence>
<dbReference type="Proteomes" id="UP000639338">
    <property type="component" value="Unassembled WGS sequence"/>
</dbReference>
<feature type="transmembrane region" description="Helical" evidence="6">
    <location>
        <begin position="32"/>
        <end position="50"/>
    </location>
</feature>
<evidence type="ECO:0000256" key="6">
    <source>
        <dbReference type="SAM" id="Phobius"/>
    </source>
</evidence>
<dbReference type="OrthoDB" id="6481667at2759"/>
<dbReference type="AlphaFoldDB" id="A0A835CQP7"/>
<comment type="caution">
    <text evidence="8">The sequence shown here is derived from an EMBL/GenBank/DDBJ whole genome shotgun (WGS) entry which is preliminary data.</text>
</comment>
<accession>A0A835CQP7</accession>
<keyword evidence="4 5" id="KW-0472">Membrane</keyword>
<keyword evidence="2 5" id="KW-0812">Transmembrane</keyword>
<evidence type="ECO:0000313" key="8">
    <source>
        <dbReference type="EMBL" id="KAF7990423.1"/>
    </source>
</evidence>
<reference evidence="8 9" key="1">
    <citation type="submission" date="2020-08" db="EMBL/GenBank/DDBJ databases">
        <title>Aphidius gifuensis genome sequencing and assembly.</title>
        <authorList>
            <person name="Du Z."/>
        </authorList>
    </citation>
    <scope>NUCLEOTIDE SEQUENCE [LARGE SCALE GENOMIC DNA]</scope>
    <source>
        <strain evidence="8">YNYX2018</strain>
        <tissue evidence="8">Adults</tissue>
    </source>
</reference>
<dbReference type="PROSITE" id="PS51225">
    <property type="entry name" value="MARVEL"/>
    <property type="match status" value="1"/>
</dbReference>
<name>A0A835CQP7_APHGI</name>
<evidence type="ECO:0000313" key="9">
    <source>
        <dbReference type="Proteomes" id="UP000639338"/>
    </source>
</evidence>
<feature type="transmembrane region" description="Helical" evidence="6">
    <location>
        <begin position="62"/>
        <end position="87"/>
    </location>
</feature>
<evidence type="ECO:0000256" key="2">
    <source>
        <dbReference type="ARBA" id="ARBA00022692"/>
    </source>
</evidence>
<dbReference type="InterPro" id="IPR008253">
    <property type="entry name" value="Marvel"/>
</dbReference>
<feature type="domain" description="MARVEL" evidence="7">
    <location>
        <begin position="25"/>
        <end position="155"/>
    </location>
</feature>
<evidence type="ECO:0000259" key="7">
    <source>
        <dbReference type="PROSITE" id="PS51225"/>
    </source>
</evidence>
<dbReference type="PANTHER" id="PTHR22776:SF92">
    <property type="entry name" value="LD04844P"/>
    <property type="match status" value="1"/>
</dbReference>
<dbReference type="Pfam" id="PF01284">
    <property type="entry name" value="MARVEL"/>
    <property type="match status" value="1"/>
</dbReference>
<dbReference type="EMBL" id="JACMRX010000004">
    <property type="protein sequence ID" value="KAF7990423.1"/>
    <property type="molecule type" value="Genomic_DNA"/>
</dbReference>
<sequence>MSHTVTVRTATVTTSTSAIIINTGFMKTYRGALKLLELILGIVCVVLVWMARGSSYYHSEHLFFLLMATTFAIATFAIVLSCLLSISTDSILSKTIFEPIYHAIAFALVFAASINLLVKTQNNNRDELLLIASILGTINGVLYLFSTILGSRSYRGL</sequence>
<evidence type="ECO:0000256" key="1">
    <source>
        <dbReference type="ARBA" id="ARBA00004141"/>
    </source>
</evidence>
<keyword evidence="9" id="KW-1185">Reference proteome</keyword>
<proteinExistence type="predicted"/>
<comment type="subcellular location">
    <subcellularLocation>
        <location evidence="1">Membrane</location>
        <topology evidence="1">Multi-pass membrane protein</topology>
    </subcellularLocation>
</comment>
<dbReference type="PANTHER" id="PTHR22776">
    <property type="entry name" value="MARVEL-CONTAINING POTENTIAL LIPID RAFT-ASSOCIATED PROTEIN"/>
    <property type="match status" value="1"/>
</dbReference>
<evidence type="ECO:0000256" key="4">
    <source>
        <dbReference type="ARBA" id="ARBA00023136"/>
    </source>
</evidence>
<gene>
    <name evidence="8" type="ORF">HCN44_000228</name>
</gene>
<evidence type="ECO:0000256" key="3">
    <source>
        <dbReference type="ARBA" id="ARBA00022989"/>
    </source>
</evidence>
<dbReference type="InterPro" id="IPR050578">
    <property type="entry name" value="MARVEL-CKLF_proteins"/>
</dbReference>
<organism evidence="8 9">
    <name type="scientific">Aphidius gifuensis</name>
    <name type="common">Parasitoid wasp</name>
    <dbReference type="NCBI Taxonomy" id="684658"/>
    <lineage>
        <taxon>Eukaryota</taxon>
        <taxon>Metazoa</taxon>
        <taxon>Ecdysozoa</taxon>
        <taxon>Arthropoda</taxon>
        <taxon>Hexapoda</taxon>
        <taxon>Insecta</taxon>
        <taxon>Pterygota</taxon>
        <taxon>Neoptera</taxon>
        <taxon>Endopterygota</taxon>
        <taxon>Hymenoptera</taxon>
        <taxon>Apocrita</taxon>
        <taxon>Ichneumonoidea</taxon>
        <taxon>Braconidae</taxon>
        <taxon>Aphidiinae</taxon>
        <taxon>Aphidius</taxon>
    </lineage>
</organism>
<keyword evidence="3 6" id="KW-1133">Transmembrane helix</keyword>